<keyword evidence="6 8" id="KW-1133">Transmembrane helix</keyword>
<gene>
    <name evidence="11" type="ORF">ACFOEE_19625</name>
</gene>
<keyword evidence="3" id="KW-0997">Cell inner membrane</keyword>
<keyword evidence="2" id="KW-1003">Cell membrane</keyword>
<feature type="transmembrane region" description="Helical" evidence="8">
    <location>
        <begin position="78"/>
        <end position="96"/>
    </location>
</feature>
<evidence type="ECO:0000256" key="2">
    <source>
        <dbReference type="ARBA" id="ARBA00022475"/>
    </source>
</evidence>
<comment type="subcellular location">
    <subcellularLocation>
        <location evidence="1">Cell inner membrane</location>
        <topology evidence="1">Multi-pass membrane protein</topology>
    </subcellularLocation>
</comment>
<accession>A0ABV7CPV5</accession>
<feature type="transmembrane region" description="Helical" evidence="8">
    <location>
        <begin position="159"/>
        <end position="179"/>
    </location>
</feature>
<dbReference type="EMBL" id="JBHRSD010000047">
    <property type="protein sequence ID" value="MFC3034719.1"/>
    <property type="molecule type" value="Genomic_DNA"/>
</dbReference>
<evidence type="ECO:0000259" key="10">
    <source>
        <dbReference type="Pfam" id="PF08019"/>
    </source>
</evidence>
<feature type="domain" description="Sulfatase N-terminal" evidence="9">
    <location>
        <begin position="239"/>
        <end position="522"/>
    </location>
</feature>
<dbReference type="Proteomes" id="UP001595453">
    <property type="component" value="Unassembled WGS sequence"/>
</dbReference>
<dbReference type="GO" id="GO:0016740">
    <property type="term" value="F:transferase activity"/>
    <property type="evidence" value="ECO:0007669"/>
    <property type="project" value="UniProtKB-KW"/>
</dbReference>
<evidence type="ECO:0000313" key="11">
    <source>
        <dbReference type="EMBL" id="MFC3034719.1"/>
    </source>
</evidence>
<protein>
    <submittedName>
        <fullName evidence="11">Phosphoethanolamine transferase</fullName>
        <ecNumber evidence="11">2.7.-.-</ecNumber>
    </submittedName>
</protein>
<dbReference type="NCBIfam" id="NF028537">
    <property type="entry name" value="P_eth_NH2_trans"/>
    <property type="match status" value="1"/>
</dbReference>
<dbReference type="InterPro" id="IPR058130">
    <property type="entry name" value="PEA_transf_C"/>
</dbReference>
<feature type="domain" description="Phosphoethanolamine transferase N-terminal" evidence="10">
    <location>
        <begin position="63"/>
        <end position="211"/>
    </location>
</feature>
<evidence type="ECO:0000256" key="5">
    <source>
        <dbReference type="ARBA" id="ARBA00022692"/>
    </source>
</evidence>
<evidence type="ECO:0000256" key="3">
    <source>
        <dbReference type="ARBA" id="ARBA00022519"/>
    </source>
</evidence>
<keyword evidence="12" id="KW-1185">Reference proteome</keyword>
<dbReference type="PANTHER" id="PTHR30443:SF0">
    <property type="entry name" value="PHOSPHOETHANOLAMINE TRANSFERASE EPTA"/>
    <property type="match status" value="1"/>
</dbReference>
<evidence type="ECO:0000259" key="9">
    <source>
        <dbReference type="Pfam" id="PF00884"/>
    </source>
</evidence>
<dbReference type="EC" id="2.7.-.-" evidence="11"/>
<evidence type="ECO:0000256" key="7">
    <source>
        <dbReference type="ARBA" id="ARBA00023136"/>
    </source>
</evidence>
<proteinExistence type="predicted"/>
<dbReference type="Gene3D" id="3.40.720.10">
    <property type="entry name" value="Alkaline Phosphatase, subunit A"/>
    <property type="match status" value="1"/>
</dbReference>
<evidence type="ECO:0000256" key="8">
    <source>
        <dbReference type="SAM" id="Phobius"/>
    </source>
</evidence>
<dbReference type="CDD" id="cd16017">
    <property type="entry name" value="LptA"/>
    <property type="match status" value="1"/>
</dbReference>
<feature type="transmembrane region" description="Helical" evidence="8">
    <location>
        <begin position="128"/>
        <end position="147"/>
    </location>
</feature>
<keyword evidence="5 8" id="KW-0812">Transmembrane</keyword>
<dbReference type="Pfam" id="PF00884">
    <property type="entry name" value="Sulfatase"/>
    <property type="match status" value="1"/>
</dbReference>
<feature type="transmembrane region" description="Helical" evidence="8">
    <location>
        <begin position="53"/>
        <end position="73"/>
    </location>
</feature>
<dbReference type="InterPro" id="IPR000917">
    <property type="entry name" value="Sulfatase_N"/>
</dbReference>
<comment type="caution">
    <text evidence="11">The sequence shown here is derived from an EMBL/GenBank/DDBJ whole genome shotgun (WGS) entry which is preliminary data.</text>
</comment>
<dbReference type="PANTHER" id="PTHR30443">
    <property type="entry name" value="INNER MEMBRANE PROTEIN"/>
    <property type="match status" value="1"/>
</dbReference>
<name>A0ABV7CPV5_9GAMM</name>
<dbReference type="InterPro" id="IPR012549">
    <property type="entry name" value="EptA-like_N"/>
</dbReference>
<dbReference type="InterPro" id="IPR040423">
    <property type="entry name" value="PEA_transferase"/>
</dbReference>
<evidence type="ECO:0000256" key="1">
    <source>
        <dbReference type="ARBA" id="ARBA00004429"/>
    </source>
</evidence>
<keyword evidence="4 11" id="KW-0808">Transferase</keyword>
<organism evidence="11 12">
    <name type="scientific">Pseudoalteromonas fenneropenaei</name>
    <dbReference type="NCBI Taxonomy" id="1737459"/>
    <lineage>
        <taxon>Bacteria</taxon>
        <taxon>Pseudomonadati</taxon>
        <taxon>Pseudomonadota</taxon>
        <taxon>Gammaproteobacteria</taxon>
        <taxon>Alteromonadales</taxon>
        <taxon>Pseudoalteromonadaceae</taxon>
        <taxon>Pseudoalteromonas</taxon>
    </lineage>
</organism>
<feature type="transmembrane region" description="Helical" evidence="8">
    <location>
        <begin position="29"/>
        <end position="47"/>
    </location>
</feature>
<evidence type="ECO:0000313" key="12">
    <source>
        <dbReference type="Proteomes" id="UP001595453"/>
    </source>
</evidence>
<sequence length="545" mass="60872">MQKLNTLALPSDTPLIKTRLLSLLSHRHILRFISAMWFTAAYNSVFISKLTTAVNVSAILLLLLLTWLIITLLTPGRLFKPMLIVLIFSSAVVQYYSSNFGVMFDAGMLQNVLETDIHEVKDLLSFKFASYFAVFALLPTLVVWQMPNLKLNRCLRVQRYLLIILVNIALIGSLALTSYQSLSGYFRVNKEQRYYATPLNIVAAVNSQLKKHLATPVKEFTRIASNVTFVPFSAKPTVFILVLGETARADHFTINGYQRDTTPNLSKLPIVNFAQVSSCGTATAHSVPCMFSWMNKADYDENIAKNSENLVDIVKRAGFDVLWRDNDNGCKDVCNRVTTENLYQSANIHCEDGCPDEVLLEHLPNLLQRQKNLFIVLHQQGSHGPAYYRRSHGQQVVFAPACQDETFATCNQQEIINAYDNSLVATDDLLGKLVTTLAAMPNVNTGLWYVSDHGESLGENGVYLHGLPYSLAPDAQTHVPMLFWLSNNYLHDAQLNLDCLHKTAAQATSHDALFGSVLGLLSIQVTTNKDLTDLITPCRSTYAQN</sequence>
<reference evidence="12" key="1">
    <citation type="journal article" date="2019" name="Int. J. Syst. Evol. Microbiol.">
        <title>The Global Catalogue of Microorganisms (GCM) 10K type strain sequencing project: providing services to taxonomists for standard genome sequencing and annotation.</title>
        <authorList>
            <consortium name="The Broad Institute Genomics Platform"/>
            <consortium name="The Broad Institute Genome Sequencing Center for Infectious Disease"/>
            <person name="Wu L."/>
            <person name="Ma J."/>
        </authorList>
    </citation>
    <scope>NUCLEOTIDE SEQUENCE [LARGE SCALE GENOMIC DNA]</scope>
    <source>
        <strain evidence="12">KCTC 42730</strain>
    </source>
</reference>
<keyword evidence="7 8" id="KW-0472">Membrane</keyword>
<evidence type="ECO:0000256" key="6">
    <source>
        <dbReference type="ARBA" id="ARBA00022989"/>
    </source>
</evidence>
<dbReference type="Pfam" id="PF08019">
    <property type="entry name" value="EptA_B_N"/>
    <property type="match status" value="1"/>
</dbReference>
<dbReference type="InterPro" id="IPR017850">
    <property type="entry name" value="Alkaline_phosphatase_core_sf"/>
</dbReference>
<dbReference type="SUPFAM" id="SSF53649">
    <property type="entry name" value="Alkaline phosphatase-like"/>
    <property type="match status" value="1"/>
</dbReference>
<evidence type="ECO:0000256" key="4">
    <source>
        <dbReference type="ARBA" id="ARBA00022679"/>
    </source>
</evidence>
<dbReference type="RefSeq" id="WP_377128547.1">
    <property type="nucleotide sequence ID" value="NZ_JBHRSD010000047.1"/>
</dbReference>